<organism evidence="3 4">
    <name type="scientific">Kaistella antarctica</name>
    <dbReference type="NCBI Taxonomy" id="266748"/>
    <lineage>
        <taxon>Bacteria</taxon>
        <taxon>Pseudomonadati</taxon>
        <taxon>Bacteroidota</taxon>
        <taxon>Flavobacteriia</taxon>
        <taxon>Flavobacteriales</taxon>
        <taxon>Weeksellaceae</taxon>
        <taxon>Chryseobacterium group</taxon>
        <taxon>Kaistella</taxon>
    </lineage>
</organism>
<sequence length="256" mass="28803">MAKQIFFILLLFCSSLNLSAQQKGKDFSKIMQSTSIYEIDAYLRIAHPDDPKRSILKPRLIKMLKEYIRTAHPADSRVVDFQEKIALLRRKSSTRISYVEMSENIRQKQIAKYQADLEAVRKGENAGSSQALQEEIFVKSSTLGAAEQEEFKMLMTQSAAEHKNKTVNILNSLFDNDPNSKESIVLIENKSDCNMIVRIEGVGRSMYRLPVASKTENSIVVAKGNYLFSSNVCGAQYASQKSVHKAIMVSLNNPGK</sequence>
<evidence type="ECO:0000313" key="3">
    <source>
        <dbReference type="EMBL" id="KEY18431.1"/>
    </source>
</evidence>
<protein>
    <recommendedName>
        <fullName evidence="2">DUF6759 domain-containing protein</fullName>
    </recommendedName>
</protein>
<keyword evidence="4" id="KW-1185">Reference proteome</keyword>
<feature type="signal peptide" evidence="1">
    <location>
        <begin position="1"/>
        <end position="20"/>
    </location>
</feature>
<dbReference type="Pfam" id="PF20545">
    <property type="entry name" value="DUF6759"/>
    <property type="match status" value="1"/>
</dbReference>
<accession>A0ABR4TWV0</accession>
<evidence type="ECO:0000259" key="2">
    <source>
        <dbReference type="Pfam" id="PF20545"/>
    </source>
</evidence>
<feature type="domain" description="DUF6759" evidence="2">
    <location>
        <begin position="160"/>
        <end position="253"/>
    </location>
</feature>
<evidence type="ECO:0000313" key="4">
    <source>
        <dbReference type="Proteomes" id="UP000028349"/>
    </source>
</evidence>
<dbReference type="InterPro" id="IPR046647">
    <property type="entry name" value="DUF6759"/>
</dbReference>
<dbReference type="EMBL" id="JPEP01000002">
    <property type="protein sequence ID" value="KEY18431.1"/>
    <property type="molecule type" value="Genomic_DNA"/>
</dbReference>
<comment type="caution">
    <text evidence="3">The sequence shown here is derived from an EMBL/GenBank/DDBJ whole genome shotgun (WGS) entry which is preliminary data.</text>
</comment>
<keyword evidence="1" id="KW-0732">Signal</keyword>
<name>A0ABR4TWV0_9FLAO</name>
<evidence type="ECO:0000256" key="1">
    <source>
        <dbReference type="SAM" id="SignalP"/>
    </source>
</evidence>
<proteinExistence type="predicted"/>
<reference evidence="3 4" key="1">
    <citation type="submission" date="2014-07" db="EMBL/GenBank/DDBJ databases">
        <authorList>
            <person name="Pisani N.G."/>
            <person name="Newman J.D."/>
        </authorList>
    </citation>
    <scope>NUCLEOTIDE SEQUENCE [LARGE SCALE GENOMIC DNA]</scope>
    <source>
        <strain evidence="3 4">LMG 24720</strain>
    </source>
</reference>
<gene>
    <name evidence="3" type="ORF">HY04_07905</name>
</gene>
<dbReference type="Proteomes" id="UP000028349">
    <property type="component" value="Unassembled WGS sequence"/>
</dbReference>
<feature type="chain" id="PRO_5046540424" description="DUF6759 domain-containing protein" evidence="1">
    <location>
        <begin position="21"/>
        <end position="256"/>
    </location>
</feature>